<gene>
    <name evidence="2" type="ORF">C12CBH8_08970</name>
</gene>
<dbReference type="EMBL" id="AP023321">
    <property type="protein sequence ID" value="BCI60258.1"/>
    <property type="molecule type" value="Genomic_DNA"/>
</dbReference>
<name>A0A7I8D0F4_9FIRM</name>
<evidence type="ECO:0000313" key="3">
    <source>
        <dbReference type="Proteomes" id="UP000593890"/>
    </source>
</evidence>
<dbReference type="SMART" id="SM00518">
    <property type="entry name" value="AP2Ec"/>
    <property type="match status" value="1"/>
</dbReference>
<dbReference type="GO" id="GO:0003906">
    <property type="term" value="F:DNA-(apurinic or apyrimidinic site) endonuclease activity"/>
    <property type="evidence" value="ECO:0007669"/>
    <property type="project" value="TreeGrafter"/>
</dbReference>
<proteinExistence type="predicted"/>
<dbReference type="KEGG" id="sman:C12CBH8_08970"/>
<dbReference type="InterPro" id="IPR013022">
    <property type="entry name" value="Xyl_isomerase-like_TIM-brl"/>
</dbReference>
<accession>A0A7I8D0F4</accession>
<dbReference type="Proteomes" id="UP000593890">
    <property type="component" value="Chromosome"/>
</dbReference>
<dbReference type="PANTHER" id="PTHR21445">
    <property type="entry name" value="ENDONUCLEASE IV ENDODEOXYRIBONUCLEASE IV"/>
    <property type="match status" value="1"/>
</dbReference>
<evidence type="ECO:0000259" key="1">
    <source>
        <dbReference type="Pfam" id="PF01261"/>
    </source>
</evidence>
<dbReference type="GO" id="GO:0008081">
    <property type="term" value="F:phosphoric diester hydrolase activity"/>
    <property type="evidence" value="ECO:0007669"/>
    <property type="project" value="TreeGrafter"/>
</dbReference>
<evidence type="ECO:0000313" key="2">
    <source>
        <dbReference type="EMBL" id="BCI60258.1"/>
    </source>
</evidence>
<keyword evidence="3" id="KW-1185">Reference proteome</keyword>
<organism evidence="2 3">
    <name type="scientific">Solibaculum mannosilyticum</name>
    <dbReference type="NCBI Taxonomy" id="2780922"/>
    <lineage>
        <taxon>Bacteria</taxon>
        <taxon>Bacillati</taxon>
        <taxon>Bacillota</taxon>
        <taxon>Clostridia</taxon>
        <taxon>Eubacteriales</taxon>
        <taxon>Oscillospiraceae</taxon>
        <taxon>Solibaculum</taxon>
    </lineage>
</organism>
<dbReference type="PANTHER" id="PTHR21445:SF0">
    <property type="entry name" value="APURINIC-APYRIMIDINIC ENDONUCLEASE"/>
    <property type="match status" value="1"/>
</dbReference>
<dbReference type="AlphaFoldDB" id="A0A7I8D0F4"/>
<dbReference type="GO" id="GO:0006284">
    <property type="term" value="P:base-excision repair"/>
    <property type="evidence" value="ECO:0007669"/>
    <property type="project" value="TreeGrafter"/>
</dbReference>
<reference evidence="3" key="1">
    <citation type="submission" date="2020-07" db="EMBL/GenBank/DDBJ databases">
        <title>Complete genome sequencing of Clostridia bacterium strain 12CBH8.</title>
        <authorList>
            <person name="Sakamoto M."/>
            <person name="Murakami T."/>
            <person name="Mori H."/>
        </authorList>
    </citation>
    <scope>NUCLEOTIDE SEQUENCE [LARGE SCALE GENOMIC DNA]</scope>
    <source>
        <strain evidence="3">12CBH8</strain>
    </source>
</reference>
<dbReference type="GO" id="GO:0003677">
    <property type="term" value="F:DNA binding"/>
    <property type="evidence" value="ECO:0007669"/>
    <property type="project" value="InterPro"/>
</dbReference>
<dbReference type="RefSeq" id="WP_215533651.1">
    <property type="nucleotide sequence ID" value="NZ_AP023321.1"/>
</dbReference>
<protein>
    <recommendedName>
        <fullName evidence="1">Xylose isomerase-like TIM barrel domain-containing protein</fullName>
    </recommendedName>
</protein>
<dbReference type="GO" id="GO:0008270">
    <property type="term" value="F:zinc ion binding"/>
    <property type="evidence" value="ECO:0007669"/>
    <property type="project" value="InterPro"/>
</dbReference>
<feature type="domain" description="Xylose isomerase-like TIM barrel" evidence="1">
    <location>
        <begin position="29"/>
        <end position="272"/>
    </location>
</feature>
<dbReference type="InterPro" id="IPR036237">
    <property type="entry name" value="Xyl_isomerase-like_sf"/>
</dbReference>
<dbReference type="Pfam" id="PF01261">
    <property type="entry name" value="AP_endonuc_2"/>
    <property type="match status" value="1"/>
</dbReference>
<sequence>MAARFGPAGNSEEFYEAGYKRTLDAPAFLQQKGLNAYEYQCGRGVNVKEETATNLGKKAQEFGVGLSIHAPYYISLASPDEAKRDNSVNYILQSARAAKWMGATRIVVHPGGLGKFTREQATELACETLRKAVHALDEEGLGDIIVCPETMGKINQLGNLEEVLTFCRLDERMLPCVDFGHLNARTLGSLQTKEDFLAVFDQIENALGADRMRRIHVHFSKIEYSKGGEVRHLTFEDMQYGPDYQLLLDATLKKGASPTFICESAGTQTQDALAMRQYYAKQGGDPEFAASQEMTNR</sequence>
<dbReference type="InterPro" id="IPR001719">
    <property type="entry name" value="AP_endonuc_2"/>
</dbReference>
<dbReference type="SUPFAM" id="SSF51658">
    <property type="entry name" value="Xylose isomerase-like"/>
    <property type="match status" value="1"/>
</dbReference>
<dbReference type="Gene3D" id="3.20.20.150">
    <property type="entry name" value="Divalent-metal-dependent TIM barrel enzymes"/>
    <property type="match status" value="1"/>
</dbReference>